<protein>
    <submittedName>
        <fullName evidence="6">2-dehydro-3-deoxyphosphogluconate aldolase</fullName>
    </submittedName>
</protein>
<dbReference type="PROSITE" id="PS00160">
    <property type="entry name" value="ALDOLASE_KDPG_KHG_2"/>
    <property type="match status" value="1"/>
</dbReference>
<dbReference type="PANTHER" id="PTHR30246:SF1">
    <property type="entry name" value="2-DEHYDRO-3-DEOXY-6-PHOSPHOGALACTONATE ALDOLASE-RELATED"/>
    <property type="match status" value="1"/>
</dbReference>
<dbReference type="NCBIfam" id="NF004325">
    <property type="entry name" value="PRK05718.1"/>
    <property type="match status" value="1"/>
</dbReference>
<keyword evidence="7" id="KW-1185">Reference proteome</keyword>
<evidence type="ECO:0000256" key="2">
    <source>
        <dbReference type="ARBA" id="ARBA00006906"/>
    </source>
</evidence>
<comment type="subunit">
    <text evidence="3">Homotrimer.</text>
</comment>
<dbReference type="InterPro" id="IPR031338">
    <property type="entry name" value="KDPG/KHG_AS_2"/>
</dbReference>
<dbReference type="EMBL" id="JOJP01000001">
    <property type="protein sequence ID" value="KEI72981.1"/>
    <property type="molecule type" value="Genomic_DNA"/>
</dbReference>
<evidence type="ECO:0000256" key="1">
    <source>
        <dbReference type="ARBA" id="ARBA00004761"/>
    </source>
</evidence>
<evidence type="ECO:0000313" key="6">
    <source>
        <dbReference type="EMBL" id="KEI72981.1"/>
    </source>
</evidence>
<dbReference type="GO" id="GO:0016829">
    <property type="term" value="F:lyase activity"/>
    <property type="evidence" value="ECO:0007669"/>
    <property type="project" value="UniProtKB-KW"/>
</dbReference>
<keyword evidence="5" id="KW-0119">Carbohydrate metabolism</keyword>
<accession>A0A081KFQ5</accession>
<dbReference type="STRING" id="305900.GV64_21675"/>
<reference evidence="6 7" key="1">
    <citation type="submission" date="2014-06" db="EMBL/GenBank/DDBJ databases">
        <title>Whole Genome Sequences of Three Symbiotic Endozoicomonas Bacteria.</title>
        <authorList>
            <person name="Neave M.J."/>
            <person name="Apprill A."/>
            <person name="Voolstra C.R."/>
        </authorList>
    </citation>
    <scope>NUCLEOTIDE SEQUENCE [LARGE SCALE GENOMIC DNA]</scope>
    <source>
        <strain evidence="6 7">DSM 22380</strain>
    </source>
</reference>
<dbReference type="RefSeq" id="WP_020581686.1">
    <property type="nucleotide sequence ID" value="NZ_JOJP01000001.1"/>
</dbReference>
<comment type="caution">
    <text evidence="6">The sequence shown here is derived from an EMBL/GenBank/DDBJ whole genome shotgun (WGS) entry which is preliminary data.</text>
</comment>
<dbReference type="Gene3D" id="3.20.20.70">
    <property type="entry name" value="Aldolase class I"/>
    <property type="match status" value="1"/>
</dbReference>
<dbReference type="PANTHER" id="PTHR30246">
    <property type="entry name" value="2-KETO-3-DEOXY-6-PHOSPHOGLUCONATE ALDOLASE"/>
    <property type="match status" value="1"/>
</dbReference>
<dbReference type="Pfam" id="PF01081">
    <property type="entry name" value="Aldolase"/>
    <property type="match status" value="1"/>
</dbReference>
<evidence type="ECO:0000256" key="5">
    <source>
        <dbReference type="ARBA" id="ARBA00023277"/>
    </source>
</evidence>
<proteinExistence type="inferred from homology"/>
<organism evidence="6 7">
    <name type="scientific">Endozoicomonas elysicola</name>
    <dbReference type="NCBI Taxonomy" id="305900"/>
    <lineage>
        <taxon>Bacteria</taxon>
        <taxon>Pseudomonadati</taxon>
        <taxon>Pseudomonadota</taxon>
        <taxon>Gammaproteobacteria</taxon>
        <taxon>Oceanospirillales</taxon>
        <taxon>Endozoicomonadaceae</taxon>
        <taxon>Endozoicomonas</taxon>
    </lineage>
</organism>
<evidence type="ECO:0000313" key="7">
    <source>
        <dbReference type="Proteomes" id="UP000027997"/>
    </source>
</evidence>
<dbReference type="Proteomes" id="UP000027997">
    <property type="component" value="Unassembled WGS sequence"/>
</dbReference>
<dbReference type="InterPro" id="IPR000887">
    <property type="entry name" value="Aldlse_KDPG_KHG"/>
</dbReference>
<comment type="similarity">
    <text evidence="2">Belongs to the KHG/KDPG aldolase family.</text>
</comment>
<gene>
    <name evidence="6" type="ORF">GV64_21675</name>
</gene>
<dbReference type="eggNOG" id="COG0800">
    <property type="taxonomic scope" value="Bacteria"/>
</dbReference>
<dbReference type="NCBIfam" id="TIGR01182">
    <property type="entry name" value="eda"/>
    <property type="match status" value="1"/>
</dbReference>
<dbReference type="CDD" id="cd00452">
    <property type="entry name" value="KDPG_aldolase"/>
    <property type="match status" value="1"/>
</dbReference>
<comment type="pathway">
    <text evidence="1">Carbohydrate acid metabolism.</text>
</comment>
<dbReference type="InterPro" id="IPR013785">
    <property type="entry name" value="Aldolase_TIM"/>
</dbReference>
<keyword evidence="4" id="KW-0456">Lyase</keyword>
<evidence type="ECO:0000256" key="4">
    <source>
        <dbReference type="ARBA" id="ARBA00023239"/>
    </source>
</evidence>
<dbReference type="SUPFAM" id="SSF51569">
    <property type="entry name" value="Aldolase"/>
    <property type="match status" value="1"/>
</dbReference>
<sequence length="210" mass="23002">MNMILKQLQQQRILPVIQLEDLKGAEPLAEILITHGFPIIEITLRSDVSLAAIERIKKRYPQSILSAGTVLTPTQVDSARKAGAEFVISPGFNPVTFKHALQSNMFMVPGVNSPSDIEQAFYHGASVMKFFPAEASGGVNMLKSLTGPYQRIHLIPTGGINPDNLASYLQIPQVIACGGTWLAPLDSLNKGQWKIIEEKVKVTRNLIDSL</sequence>
<dbReference type="AlphaFoldDB" id="A0A081KFQ5"/>
<name>A0A081KFQ5_9GAMM</name>
<evidence type="ECO:0000256" key="3">
    <source>
        <dbReference type="ARBA" id="ARBA00011233"/>
    </source>
</evidence>